<evidence type="ECO:0000256" key="1">
    <source>
        <dbReference type="SAM" id="SignalP"/>
    </source>
</evidence>
<evidence type="ECO:0000313" key="3">
    <source>
        <dbReference type="Proteomes" id="UP001153636"/>
    </source>
</evidence>
<dbReference type="OrthoDB" id="10452617at2759"/>
<organism evidence="2 3">
    <name type="scientific">Psylliodes chrysocephalus</name>
    <dbReference type="NCBI Taxonomy" id="3402493"/>
    <lineage>
        <taxon>Eukaryota</taxon>
        <taxon>Metazoa</taxon>
        <taxon>Ecdysozoa</taxon>
        <taxon>Arthropoda</taxon>
        <taxon>Hexapoda</taxon>
        <taxon>Insecta</taxon>
        <taxon>Pterygota</taxon>
        <taxon>Neoptera</taxon>
        <taxon>Endopterygota</taxon>
        <taxon>Coleoptera</taxon>
        <taxon>Polyphaga</taxon>
        <taxon>Cucujiformia</taxon>
        <taxon>Chrysomeloidea</taxon>
        <taxon>Chrysomelidae</taxon>
        <taxon>Galerucinae</taxon>
        <taxon>Alticini</taxon>
        <taxon>Psylliodes</taxon>
    </lineage>
</organism>
<reference evidence="2" key="1">
    <citation type="submission" date="2022-01" db="EMBL/GenBank/DDBJ databases">
        <authorList>
            <person name="King R."/>
        </authorList>
    </citation>
    <scope>NUCLEOTIDE SEQUENCE</scope>
</reference>
<keyword evidence="3" id="KW-1185">Reference proteome</keyword>
<name>A0A9P0CP38_9CUCU</name>
<protein>
    <submittedName>
        <fullName evidence="2">Uncharacterized protein</fullName>
    </submittedName>
</protein>
<proteinExistence type="predicted"/>
<gene>
    <name evidence="2" type="ORF">PSYICH_LOCUS5207</name>
</gene>
<dbReference type="EMBL" id="OV651828">
    <property type="protein sequence ID" value="CAH1104063.1"/>
    <property type="molecule type" value="Genomic_DNA"/>
</dbReference>
<feature type="chain" id="PRO_5040331492" evidence="1">
    <location>
        <begin position="21"/>
        <end position="176"/>
    </location>
</feature>
<sequence>MSIKLILCFTILQLTTVVLSAKSCWGQTAISDVQKLYKYCKNTVSPDSSLEYRVQNFNDNKSLETLCEDIKTSVNQGSNNSLAIDIFNNCMSLKTTRLGYWQLQKLYDCNSKLMDFTLQENVLIITNNHIGDKKIYKSVSKYIDEKKTQDNKKAINDFYDCLGYVEDIQIEYPNRI</sequence>
<feature type="signal peptide" evidence="1">
    <location>
        <begin position="1"/>
        <end position="20"/>
    </location>
</feature>
<keyword evidence="1" id="KW-0732">Signal</keyword>
<evidence type="ECO:0000313" key="2">
    <source>
        <dbReference type="EMBL" id="CAH1104063.1"/>
    </source>
</evidence>
<dbReference type="AlphaFoldDB" id="A0A9P0CP38"/>
<dbReference type="Proteomes" id="UP001153636">
    <property type="component" value="Chromosome 16"/>
</dbReference>
<accession>A0A9P0CP38</accession>